<dbReference type="InterPro" id="IPR011009">
    <property type="entry name" value="Kinase-like_dom_sf"/>
</dbReference>
<evidence type="ECO:0000256" key="2">
    <source>
        <dbReference type="ARBA" id="ARBA00022741"/>
    </source>
</evidence>
<dbReference type="PANTHER" id="PTHR24056:SF576">
    <property type="entry name" value="SERINE_THREONINE-PROTEIN KINASE CSK1"/>
    <property type="match status" value="1"/>
</dbReference>
<reference evidence="8" key="2">
    <citation type="submission" date="2023-05" db="EMBL/GenBank/DDBJ databases">
        <authorList>
            <consortium name="Lawrence Berkeley National Laboratory"/>
            <person name="Steindorff A."/>
            <person name="Hensen N."/>
            <person name="Bonometti L."/>
            <person name="Westerberg I."/>
            <person name="Brannstrom I.O."/>
            <person name="Guillou S."/>
            <person name="Cros-Aarteil S."/>
            <person name="Calhoun S."/>
            <person name="Haridas S."/>
            <person name="Kuo A."/>
            <person name="Mondo S."/>
            <person name="Pangilinan J."/>
            <person name="Riley R."/>
            <person name="Labutti K."/>
            <person name="Andreopoulos B."/>
            <person name="Lipzen A."/>
            <person name="Chen C."/>
            <person name="Yanf M."/>
            <person name="Daum C."/>
            <person name="Ng V."/>
            <person name="Clum A."/>
            <person name="Ohm R."/>
            <person name="Martin F."/>
            <person name="Silar P."/>
            <person name="Natvig D."/>
            <person name="Lalanne C."/>
            <person name="Gautier V."/>
            <person name="Ament-Velasquez S.L."/>
            <person name="Kruys A."/>
            <person name="Hutchinson M.I."/>
            <person name="Powell A.J."/>
            <person name="Barry K."/>
            <person name="Miller A.N."/>
            <person name="Grigoriev I.V."/>
            <person name="Debuchy R."/>
            <person name="Gladieux P."/>
            <person name="Thoren M.H."/>
            <person name="Johannesson H."/>
        </authorList>
    </citation>
    <scope>NUCLEOTIDE SEQUENCE</scope>
    <source>
        <strain evidence="8">CBS 141.50</strain>
    </source>
</reference>
<comment type="caution">
    <text evidence="8">The sequence shown here is derived from an EMBL/GenBank/DDBJ whole genome shotgun (WGS) entry which is preliminary data.</text>
</comment>
<keyword evidence="8" id="KW-0418">Kinase</keyword>
<protein>
    <recommendedName>
        <fullName evidence="1">cyclin-dependent kinase</fullName>
        <ecNumber evidence="1">2.7.11.22</ecNumber>
    </recommendedName>
</protein>
<dbReference type="GO" id="GO:0010468">
    <property type="term" value="P:regulation of gene expression"/>
    <property type="evidence" value="ECO:0007669"/>
    <property type="project" value="TreeGrafter"/>
</dbReference>
<dbReference type="GO" id="GO:0004693">
    <property type="term" value="F:cyclin-dependent protein serine/threonine kinase activity"/>
    <property type="evidence" value="ECO:0007669"/>
    <property type="project" value="UniProtKB-EC"/>
</dbReference>
<dbReference type="GO" id="GO:0030332">
    <property type="term" value="F:cyclin binding"/>
    <property type="evidence" value="ECO:0007669"/>
    <property type="project" value="TreeGrafter"/>
</dbReference>
<dbReference type="GO" id="GO:0005737">
    <property type="term" value="C:cytoplasm"/>
    <property type="evidence" value="ECO:0007669"/>
    <property type="project" value="TreeGrafter"/>
</dbReference>
<reference evidence="8" key="1">
    <citation type="journal article" date="2023" name="Mol. Phylogenet. Evol.">
        <title>Genome-scale phylogeny and comparative genomics of the fungal order Sordariales.</title>
        <authorList>
            <person name="Hensen N."/>
            <person name="Bonometti L."/>
            <person name="Westerberg I."/>
            <person name="Brannstrom I.O."/>
            <person name="Guillou S."/>
            <person name="Cros-Aarteil S."/>
            <person name="Calhoun S."/>
            <person name="Haridas S."/>
            <person name="Kuo A."/>
            <person name="Mondo S."/>
            <person name="Pangilinan J."/>
            <person name="Riley R."/>
            <person name="LaButti K."/>
            <person name="Andreopoulos B."/>
            <person name="Lipzen A."/>
            <person name="Chen C."/>
            <person name="Yan M."/>
            <person name="Daum C."/>
            <person name="Ng V."/>
            <person name="Clum A."/>
            <person name="Steindorff A."/>
            <person name="Ohm R.A."/>
            <person name="Martin F."/>
            <person name="Silar P."/>
            <person name="Natvig D.O."/>
            <person name="Lalanne C."/>
            <person name="Gautier V."/>
            <person name="Ament-Velasquez S.L."/>
            <person name="Kruys A."/>
            <person name="Hutchinson M.I."/>
            <person name="Powell A.J."/>
            <person name="Barry K."/>
            <person name="Miller A.N."/>
            <person name="Grigoriev I.V."/>
            <person name="Debuchy R."/>
            <person name="Gladieux P."/>
            <person name="Hiltunen Thoren M."/>
            <person name="Johannesson H."/>
        </authorList>
    </citation>
    <scope>NUCLEOTIDE SEQUENCE</scope>
    <source>
        <strain evidence="8">CBS 141.50</strain>
    </source>
</reference>
<dbReference type="SMART" id="SM00220">
    <property type="entry name" value="S_TKc"/>
    <property type="match status" value="1"/>
</dbReference>
<keyword evidence="8" id="KW-0808">Transferase</keyword>
<feature type="region of interest" description="Disordered" evidence="6">
    <location>
        <begin position="300"/>
        <end position="341"/>
    </location>
</feature>
<proteinExistence type="predicted"/>
<dbReference type="RefSeq" id="XP_062637929.1">
    <property type="nucleotide sequence ID" value="XM_062783564.1"/>
</dbReference>
<evidence type="ECO:0000313" key="8">
    <source>
        <dbReference type="EMBL" id="KAK4144558.1"/>
    </source>
</evidence>
<dbReference type="GO" id="GO:0010389">
    <property type="term" value="P:regulation of G2/M transition of mitotic cell cycle"/>
    <property type="evidence" value="ECO:0007669"/>
    <property type="project" value="TreeGrafter"/>
</dbReference>
<dbReference type="InterPro" id="IPR050108">
    <property type="entry name" value="CDK"/>
</dbReference>
<dbReference type="PROSITE" id="PS50011">
    <property type="entry name" value="PROTEIN_KINASE_DOM"/>
    <property type="match status" value="1"/>
</dbReference>
<organism evidence="8 9">
    <name type="scientific">Dichotomopilus funicola</name>
    <dbReference type="NCBI Taxonomy" id="1934379"/>
    <lineage>
        <taxon>Eukaryota</taxon>
        <taxon>Fungi</taxon>
        <taxon>Dikarya</taxon>
        <taxon>Ascomycota</taxon>
        <taxon>Pezizomycotina</taxon>
        <taxon>Sordariomycetes</taxon>
        <taxon>Sordariomycetidae</taxon>
        <taxon>Sordariales</taxon>
        <taxon>Chaetomiaceae</taxon>
        <taxon>Dichotomopilus</taxon>
    </lineage>
</organism>
<dbReference type="Proteomes" id="UP001302676">
    <property type="component" value="Unassembled WGS sequence"/>
</dbReference>
<evidence type="ECO:0000259" key="7">
    <source>
        <dbReference type="PROSITE" id="PS50011"/>
    </source>
</evidence>
<dbReference type="GO" id="GO:0000307">
    <property type="term" value="C:cyclin-dependent protein kinase holoenzyme complex"/>
    <property type="evidence" value="ECO:0007669"/>
    <property type="project" value="TreeGrafter"/>
</dbReference>
<dbReference type="GO" id="GO:0005634">
    <property type="term" value="C:nucleus"/>
    <property type="evidence" value="ECO:0007669"/>
    <property type="project" value="TreeGrafter"/>
</dbReference>
<accession>A0AAN6V468</accession>
<feature type="region of interest" description="Disordered" evidence="6">
    <location>
        <begin position="43"/>
        <end position="80"/>
    </location>
</feature>
<dbReference type="GO" id="GO:0005524">
    <property type="term" value="F:ATP binding"/>
    <property type="evidence" value="ECO:0007669"/>
    <property type="project" value="UniProtKB-KW"/>
</dbReference>
<feature type="domain" description="Protein kinase" evidence="7">
    <location>
        <begin position="93"/>
        <end position="443"/>
    </location>
</feature>
<dbReference type="PANTHER" id="PTHR24056">
    <property type="entry name" value="CELL DIVISION PROTEIN KINASE"/>
    <property type="match status" value="1"/>
</dbReference>
<dbReference type="SUPFAM" id="SSF56112">
    <property type="entry name" value="Protein kinase-like (PK-like)"/>
    <property type="match status" value="1"/>
</dbReference>
<dbReference type="GeneID" id="87820177"/>
<dbReference type="GO" id="GO:0007165">
    <property type="term" value="P:signal transduction"/>
    <property type="evidence" value="ECO:0007669"/>
    <property type="project" value="TreeGrafter"/>
</dbReference>
<comment type="catalytic activity">
    <reaction evidence="5">
        <text>L-seryl-[protein] + ATP = O-phospho-L-seryl-[protein] + ADP + H(+)</text>
        <dbReference type="Rhea" id="RHEA:17989"/>
        <dbReference type="Rhea" id="RHEA-COMP:9863"/>
        <dbReference type="Rhea" id="RHEA-COMP:11604"/>
        <dbReference type="ChEBI" id="CHEBI:15378"/>
        <dbReference type="ChEBI" id="CHEBI:29999"/>
        <dbReference type="ChEBI" id="CHEBI:30616"/>
        <dbReference type="ChEBI" id="CHEBI:83421"/>
        <dbReference type="ChEBI" id="CHEBI:456216"/>
        <dbReference type="EC" id="2.7.11.22"/>
    </reaction>
</comment>
<evidence type="ECO:0000313" key="9">
    <source>
        <dbReference type="Proteomes" id="UP001302676"/>
    </source>
</evidence>
<comment type="catalytic activity">
    <reaction evidence="4">
        <text>L-threonyl-[protein] + ATP = O-phospho-L-threonyl-[protein] + ADP + H(+)</text>
        <dbReference type="Rhea" id="RHEA:46608"/>
        <dbReference type="Rhea" id="RHEA-COMP:11060"/>
        <dbReference type="Rhea" id="RHEA-COMP:11605"/>
        <dbReference type="ChEBI" id="CHEBI:15378"/>
        <dbReference type="ChEBI" id="CHEBI:30013"/>
        <dbReference type="ChEBI" id="CHEBI:30616"/>
        <dbReference type="ChEBI" id="CHEBI:61977"/>
        <dbReference type="ChEBI" id="CHEBI:456216"/>
        <dbReference type="EC" id="2.7.11.22"/>
    </reaction>
</comment>
<dbReference type="InterPro" id="IPR000719">
    <property type="entry name" value="Prot_kinase_dom"/>
</dbReference>
<name>A0AAN6V468_9PEZI</name>
<dbReference type="EMBL" id="MU853576">
    <property type="protein sequence ID" value="KAK4144558.1"/>
    <property type="molecule type" value="Genomic_DNA"/>
</dbReference>
<dbReference type="EC" id="2.7.11.22" evidence="1"/>
<gene>
    <name evidence="8" type="ORF">C8A04DRAFT_36551</name>
</gene>
<dbReference type="GO" id="GO:0000082">
    <property type="term" value="P:G1/S transition of mitotic cell cycle"/>
    <property type="evidence" value="ECO:0007669"/>
    <property type="project" value="TreeGrafter"/>
</dbReference>
<keyword evidence="2" id="KW-0547">Nucleotide-binding</keyword>
<sequence length="449" mass="48748">MANERNWRGSLTASERYDNIQNITKWSAATGLTGSAFEIENEAYKASSSRDSGLGDGGGDGGPPPIQPEGSLNADAEDNDAVASSPGITIGDYHNCHYIASGVTAQVYRAQARALKVIIETHNIEPHDPHREVKILNILHASKAPNIITLLETFHDPYTQNFVLVFPYAPITLADLFAKHQQHQKFLSTSLIRTITTALFRALDHLHSVESIIHRDIKPAALLLTHPTPESPSQILLSDFGTAWHPTLSPTLGGEPHDHKVLDVGTGAYRAPETLFGNRAYGPGVDLWAAGTTLAECFRTGRTGSPAKRNVGGEDNDSDDDAKNENMTARGPTLFDSRPAHEDGNQLGLVLSIFRTLGTPTPQTWPEAKGFRTPPFEMYRIFPGIVSQGAGEEGEGGGGGRGWAGLLPGADADWRALVEGLLRYESGWRITAKEEWRGGLRYEADWSES</sequence>
<evidence type="ECO:0000256" key="5">
    <source>
        <dbReference type="ARBA" id="ARBA00048367"/>
    </source>
</evidence>
<evidence type="ECO:0000256" key="4">
    <source>
        <dbReference type="ARBA" id="ARBA00047811"/>
    </source>
</evidence>
<keyword evidence="9" id="KW-1185">Reference proteome</keyword>
<evidence type="ECO:0000256" key="3">
    <source>
        <dbReference type="ARBA" id="ARBA00022840"/>
    </source>
</evidence>
<evidence type="ECO:0000256" key="1">
    <source>
        <dbReference type="ARBA" id="ARBA00012425"/>
    </source>
</evidence>
<keyword evidence="3" id="KW-0067">ATP-binding</keyword>
<dbReference type="Gene3D" id="3.30.200.20">
    <property type="entry name" value="Phosphorylase Kinase, domain 1"/>
    <property type="match status" value="1"/>
</dbReference>
<dbReference type="Pfam" id="PF00069">
    <property type="entry name" value="Pkinase"/>
    <property type="match status" value="1"/>
</dbReference>
<dbReference type="AlphaFoldDB" id="A0AAN6V468"/>
<evidence type="ECO:0000256" key="6">
    <source>
        <dbReference type="SAM" id="MobiDB-lite"/>
    </source>
</evidence>
<dbReference type="Gene3D" id="1.10.510.10">
    <property type="entry name" value="Transferase(Phosphotransferase) domain 1"/>
    <property type="match status" value="1"/>
</dbReference>